<feature type="transmembrane region" description="Helical" evidence="1">
    <location>
        <begin position="68"/>
        <end position="88"/>
    </location>
</feature>
<dbReference type="EMBL" id="JACHIO010000018">
    <property type="protein sequence ID" value="MBB5065656.1"/>
    <property type="molecule type" value="Genomic_DNA"/>
</dbReference>
<feature type="transmembrane region" description="Helical" evidence="1">
    <location>
        <begin position="35"/>
        <end position="56"/>
    </location>
</feature>
<keyword evidence="1" id="KW-1133">Transmembrane helix</keyword>
<dbReference type="AlphaFoldDB" id="A0A7W8EBF1"/>
<feature type="transmembrane region" description="Helical" evidence="1">
    <location>
        <begin position="128"/>
        <end position="147"/>
    </location>
</feature>
<organism evidence="2 3">
    <name type="scientific">Granulicella mallensis</name>
    <dbReference type="NCBI Taxonomy" id="940614"/>
    <lineage>
        <taxon>Bacteria</taxon>
        <taxon>Pseudomonadati</taxon>
        <taxon>Acidobacteriota</taxon>
        <taxon>Terriglobia</taxon>
        <taxon>Terriglobales</taxon>
        <taxon>Acidobacteriaceae</taxon>
        <taxon>Granulicella</taxon>
    </lineage>
</organism>
<accession>A0A7W8EBF1</accession>
<evidence type="ECO:0000256" key="1">
    <source>
        <dbReference type="SAM" id="Phobius"/>
    </source>
</evidence>
<keyword evidence="1" id="KW-0472">Membrane</keyword>
<keyword evidence="1" id="KW-0812">Transmembrane</keyword>
<gene>
    <name evidence="2" type="ORF">HDF15_004025</name>
</gene>
<name>A0A7W8EBF1_9BACT</name>
<protein>
    <submittedName>
        <fullName evidence="2">Uncharacterized protein</fullName>
    </submittedName>
</protein>
<dbReference type="RefSeq" id="WP_184258530.1">
    <property type="nucleotide sequence ID" value="NZ_JACHIO010000018.1"/>
</dbReference>
<reference evidence="2 3" key="1">
    <citation type="submission" date="2020-08" db="EMBL/GenBank/DDBJ databases">
        <title>Genomic Encyclopedia of Type Strains, Phase IV (KMG-V): Genome sequencing to study the core and pangenomes of soil and plant-associated prokaryotes.</title>
        <authorList>
            <person name="Whitman W."/>
        </authorList>
    </citation>
    <scope>NUCLEOTIDE SEQUENCE [LARGE SCALE GENOMIC DNA]</scope>
    <source>
        <strain evidence="2 3">X5P3</strain>
    </source>
</reference>
<evidence type="ECO:0000313" key="2">
    <source>
        <dbReference type="EMBL" id="MBB5065656.1"/>
    </source>
</evidence>
<evidence type="ECO:0000313" key="3">
    <source>
        <dbReference type="Proteomes" id="UP000584867"/>
    </source>
</evidence>
<comment type="caution">
    <text evidence="2">The sequence shown here is derived from an EMBL/GenBank/DDBJ whole genome shotgun (WGS) entry which is preliminary data.</text>
</comment>
<feature type="transmembrane region" description="Helical" evidence="1">
    <location>
        <begin position="94"/>
        <end position="116"/>
    </location>
</feature>
<sequence length="190" mass="20404">MNSTQAAHSDDLDIALGTALRDIVLRPRTTLFATWSWKAAAISAVIRASTFFASNLKSGHHKALRAMLVEAVFAIFAAGLLGAVSQRLRAAQPVWATALVVWLGMPSLMLLAQLGIHRAAGTPHLGTGLIVSFCFASISSCFSWYAMRRGVMLGGAHGTSLAHDLRTMPRVVLDFVLVGPRALLRVLTRN</sequence>
<dbReference type="Proteomes" id="UP000584867">
    <property type="component" value="Unassembled WGS sequence"/>
</dbReference>
<proteinExistence type="predicted"/>